<keyword evidence="3" id="KW-0732">Signal</keyword>
<dbReference type="FunFam" id="3.40.720.10:FF:000064">
    <property type="entry name" value="Probable acid phosphatase Pho610"/>
    <property type="match status" value="1"/>
</dbReference>
<comment type="caution">
    <text evidence="4">The sequence shown here is derived from an EMBL/GenBank/DDBJ whole genome shotgun (WGS) entry which is preliminary data.</text>
</comment>
<dbReference type="PANTHER" id="PTHR31956">
    <property type="entry name" value="NON-SPECIFIC PHOSPHOLIPASE C4-RELATED"/>
    <property type="match status" value="1"/>
</dbReference>
<proteinExistence type="predicted"/>
<feature type="signal peptide" evidence="3">
    <location>
        <begin position="1"/>
        <end position="15"/>
    </location>
</feature>
<evidence type="ECO:0000313" key="5">
    <source>
        <dbReference type="Proteomes" id="UP000315522"/>
    </source>
</evidence>
<dbReference type="GO" id="GO:0016788">
    <property type="term" value="F:hydrolase activity, acting on ester bonds"/>
    <property type="evidence" value="ECO:0007669"/>
    <property type="project" value="InterPro"/>
</dbReference>
<organism evidence="4 5">
    <name type="scientific">Lachnellula willkommii</name>
    <dbReference type="NCBI Taxonomy" id="215461"/>
    <lineage>
        <taxon>Eukaryota</taxon>
        <taxon>Fungi</taxon>
        <taxon>Dikarya</taxon>
        <taxon>Ascomycota</taxon>
        <taxon>Pezizomycotina</taxon>
        <taxon>Leotiomycetes</taxon>
        <taxon>Helotiales</taxon>
        <taxon>Lachnaceae</taxon>
        <taxon>Lachnellula</taxon>
    </lineage>
</organism>
<accession>A0A559M189</accession>
<dbReference type="PANTHER" id="PTHR31956:SF15">
    <property type="entry name" value="ACID PHOSPHATASE PHOA"/>
    <property type="match status" value="1"/>
</dbReference>
<evidence type="ECO:0000256" key="1">
    <source>
        <dbReference type="ARBA" id="ARBA00022801"/>
    </source>
</evidence>
<sequence>MRLLLLTAAATAATAAYVPGKAFDRFITIWLENQDFAKVDKNSRIADLSKEGILLTEYYGLTHPSQPNYIASVGGDYFGLNQDGFVQIPRNVSTLVDLFDTQDISWKGYFEGLPGPGFMGEGSTAFDGSGWDYVRKHNPFISYDSVSMNGTRLGNLQSFKDFESDLKANTLPQYAHMSPDMLNDGHNTTLEYAANWTQSFITPLLANEQFMEKTLVLLTYDESATYSIPNRIVSLLLGGAIPNELKGTNDSTLYNHYSILSTLENNWGLPNLGRYDVGANVFDLVANKTGYVNHAPENIAAVNNSLSYAGFLNIDPKLYKPLPAPNLQLIGAGGKGVDETVKANWEAAAGDMTPYDGSGYLHDGGNGTADPNAPVYKAQAPAPNTTSTPSSTSSAPTATASKKSRASRMVILDINWAGVGFGVFAIAAFVL</sequence>
<keyword evidence="1" id="KW-0378">Hydrolase</keyword>
<protein>
    <submittedName>
        <fullName evidence="4">Putative acid phosphatase</fullName>
    </submittedName>
</protein>
<dbReference type="GO" id="GO:0009395">
    <property type="term" value="P:phospholipid catabolic process"/>
    <property type="evidence" value="ECO:0007669"/>
    <property type="project" value="TreeGrafter"/>
</dbReference>
<reference evidence="4 5" key="1">
    <citation type="submission" date="2018-05" db="EMBL/GenBank/DDBJ databases">
        <title>Genome sequencing and assembly of the regulated plant pathogen Lachnellula willkommii and related sister species for the development of diagnostic species identification markers.</title>
        <authorList>
            <person name="Giroux E."/>
            <person name="Bilodeau G."/>
        </authorList>
    </citation>
    <scope>NUCLEOTIDE SEQUENCE [LARGE SCALE GENOMIC DNA]</scope>
    <source>
        <strain evidence="4 5">CBS 172.35</strain>
    </source>
</reference>
<keyword evidence="5" id="KW-1185">Reference proteome</keyword>
<dbReference type="Proteomes" id="UP000315522">
    <property type="component" value="Unassembled WGS sequence"/>
</dbReference>
<dbReference type="InterPro" id="IPR007312">
    <property type="entry name" value="Phosphoesterase"/>
</dbReference>
<name>A0A559M189_9HELO</name>
<feature type="compositionally biased region" description="Low complexity" evidence="2">
    <location>
        <begin position="380"/>
        <end position="400"/>
    </location>
</feature>
<gene>
    <name evidence="4" type="ORF">LAWI1_G007967</name>
</gene>
<dbReference type="Pfam" id="PF04185">
    <property type="entry name" value="Phosphoesterase"/>
    <property type="match status" value="1"/>
</dbReference>
<dbReference type="Gene3D" id="3.40.720.10">
    <property type="entry name" value="Alkaline Phosphatase, subunit A"/>
    <property type="match status" value="1"/>
</dbReference>
<feature type="region of interest" description="Disordered" evidence="2">
    <location>
        <begin position="363"/>
        <end position="400"/>
    </location>
</feature>
<evidence type="ECO:0000256" key="2">
    <source>
        <dbReference type="SAM" id="MobiDB-lite"/>
    </source>
</evidence>
<feature type="chain" id="PRO_5021919918" evidence="3">
    <location>
        <begin position="16"/>
        <end position="431"/>
    </location>
</feature>
<evidence type="ECO:0000256" key="3">
    <source>
        <dbReference type="SAM" id="SignalP"/>
    </source>
</evidence>
<dbReference type="AlphaFoldDB" id="A0A559M189"/>
<dbReference type="InterPro" id="IPR017850">
    <property type="entry name" value="Alkaline_phosphatase_core_sf"/>
</dbReference>
<dbReference type="EMBL" id="QGML01003147">
    <property type="protein sequence ID" value="TVY86728.1"/>
    <property type="molecule type" value="Genomic_DNA"/>
</dbReference>
<evidence type="ECO:0000313" key="4">
    <source>
        <dbReference type="EMBL" id="TVY86728.1"/>
    </source>
</evidence>